<comment type="cofactor">
    <cofactor evidence="2">
        <name>Mn(2+)</name>
        <dbReference type="ChEBI" id="CHEBI:29035"/>
    </cofactor>
    <text evidence="2">The Mn(2+) ion enhances activity.</text>
</comment>
<dbReference type="NCBIfam" id="TIGR01891">
    <property type="entry name" value="amidohydrolases"/>
    <property type="match status" value="1"/>
</dbReference>
<dbReference type="AlphaFoldDB" id="A0A1H9ZJS3"/>
<organism evidence="4 5">
    <name type="scientific">Anaerobranca gottschalkii DSM 13577</name>
    <dbReference type="NCBI Taxonomy" id="1120990"/>
    <lineage>
        <taxon>Bacteria</taxon>
        <taxon>Bacillati</taxon>
        <taxon>Bacillota</taxon>
        <taxon>Clostridia</taxon>
        <taxon>Eubacteriales</taxon>
        <taxon>Proteinivoracaceae</taxon>
        <taxon>Anaerobranca</taxon>
    </lineage>
</organism>
<name>A0A1H9ZJS3_9FIRM</name>
<dbReference type="Pfam" id="PF07687">
    <property type="entry name" value="M20_dimer"/>
    <property type="match status" value="1"/>
</dbReference>
<feature type="binding site" evidence="2">
    <location>
        <position position="103"/>
    </location>
    <ligand>
        <name>Mn(2+)</name>
        <dbReference type="ChEBI" id="CHEBI:29035"/>
        <label>2</label>
    </ligand>
</feature>
<gene>
    <name evidence="4" type="ORF">SAMN03080614_100957</name>
</gene>
<protein>
    <submittedName>
        <fullName evidence="4">Amidohydrolase</fullName>
    </submittedName>
</protein>
<feature type="binding site" evidence="2">
    <location>
        <position position="163"/>
    </location>
    <ligand>
        <name>Mn(2+)</name>
        <dbReference type="ChEBI" id="CHEBI:29035"/>
        <label>2</label>
    </ligand>
</feature>
<dbReference type="EMBL" id="FOIF01000009">
    <property type="protein sequence ID" value="SES81364.1"/>
    <property type="molecule type" value="Genomic_DNA"/>
</dbReference>
<dbReference type="GO" id="GO:0050118">
    <property type="term" value="F:N-acetyldiaminopimelate deacetylase activity"/>
    <property type="evidence" value="ECO:0007669"/>
    <property type="project" value="UniProtKB-ARBA"/>
</dbReference>
<evidence type="ECO:0000313" key="4">
    <source>
        <dbReference type="EMBL" id="SES81364.1"/>
    </source>
</evidence>
<sequence length="393" mass="43746">MDLIKEIKALEKEIISWRRWFHQHPGVGFDVEETAVKIEEILKEIGYSELRRYAKTGVIAYLEVDSDYPIVALRADIDGLPMEEENDLPYKSIYPGKNHACGHDAHIAMVLGAAKYLYNNKDKLKNNLLLIFQPGEEGYGGAKRMLDDGLYRDYPFQRIYGCHIGLIFPELKGGQIGLSYNPIMAATVEFKITIKGRGGHGAMPQKAVDPILIAGNIITSVQSIVSRNLAPTDTAVISFGKIQGGTAFNIIPEEVLLTGTIRYLEEAAGKEIFSRLELLVEGIAKSYGGYAKVEIISGYPPLVNNKEVTEFVNKKLIEIFSREDIINLKKPTMGGEDMAYFLNKAPGCFFFLGAGNEEKGIVYPHHHPKFNIDEGVLWEGTAAFCKLILETNL</sequence>
<feature type="binding site" evidence="2">
    <location>
        <position position="366"/>
    </location>
    <ligand>
        <name>Mn(2+)</name>
        <dbReference type="ChEBI" id="CHEBI:29035"/>
        <label>2</label>
    </ligand>
</feature>
<accession>A0A1H9ZJS3</accession>
<feature type="domain" description="Peptidase M20 dimerisation" evidence="3">
    <location>
        <begin position="189"/>
        <end position="286"/>
    </location>
</feature>
<dbReference type="PIRSF" id="PIRSF005962">
    <property type="entry name" value="Pept_M20D_amidohydro"/>
    <property type="match status" value="1"/>
</dbReference>
<keyword evidence="2" id="KW-0464">Manganese</keyword>
<dbReference type="FunFam" id="3.30.70.360:FF:000001">
    <property type="entry name" value="N-acetyldiaminopimelate deacetylase"/>
    <property type="match status" value="1"/>
</dbReference>
<reference evidence="5" key="1">
    <citation type="submission" date="2016-10" db="EMBL/GenBank/DDBJ databases">
        <authorList>
            <person name="Varghese N."/>
            <person name="Submissions S."/>
        </authorList>
    </citation>
    <scope>NUCLEOTIDE SEQUENCE [LARGE SCALE GENOMIC DNA]</scope>
    <source>
        <strain evidence="5">DSM 13577</strain>
    </source>
</reference>
<evidence type="ECO:0000259" key="3">
    <source>
        <dbReference type="Pfam" id="PF07687"/>
    </source>
</evidence>
<dbReference type="STRING" id="1120990.SAMN03080614_100957"/>
<dbReference type="Pfam" id="PF01546">
    <property type="entry name" value="Peptidase_M20"/>
    <property type="match status" value="1"/>
</dbReference>
<feature type="binding site" evidence="2">
    <location>
        <position position="101"/>
    </location>
    <ligand>
        <name>Mn(2+)</name>
        <dbReference type="ChEBI" id="CHEBI:29035"/>
        <label>2</label>
    </ligand>
</feature>
<dbReference type="PANTHER" id="PTHR11014:SF63">
    <property type="entry name" value="METALLOPEPTIDASE, PUTATIVE (AFU_ORTHOLOGUE AFUA_6G09600)-RELATED"/>
    <property type="match status" value="1"/>
</dbReference>
<dbReference type="GO" id="GO:0046872">
    <property type="term" value="F:metal ion binding"/>
    <property type="evidence" value="ECO:0007669"/>
    <property type="project" value="UniProtKB-KW"/>
</dbReference>
<proteinExistence type="predicted"/>
<dbReference type="Proteomes" id="UP000243819">
    <property type="component" value="Unassembled WGS sequence"/>
</dbReference>
<keyword evidence="1 4" id="KW-0378">Hydrolase</keyword>
<keyword evidence="5" id="KW-1185">Reference proteome</keyword>
<dbReference type="OrthoDB" id="9776731at2"/>
<dbReference type="RefSeq" id="WP_091349529.1">
    <property type="nucleotide sequence ID" value="NZ_FOIF01000009.1"/>
</dbReference>
<dbReference type="SUPFAM" id="SSF53187">
    <property type="entry name" value="Zn-dependent exopeptidases"/>
    <property type="match status" value="1"/>
</dbReference>
<dbReference type="SUPFAM" id="SSF55031">
    <property type="entry name" value="Bacterial exopeptidase dimerisation domain"/>
    <property type="match status" value="1"/>
</dbReference>
<dbReference type="PANTHER" id="PTHR11014">
    <property type="entry name" value="PEPTIDASE M20 FAMILY MEMBER"/>
    <property type="match status" value="1"/>
</dbReference>
<dbReference type="InterPro" id="IPR011650">
    <property type="entry name" value="Peptidase_M20_dimer"/>
</dbReference>
<dbReference type="InterPro" id="IPR036264">
    <property type="entry name" value="Bact_exopeptidase_dim_dom"/>
</dbReference>
<feature type="binding site" evidence="2">
    <location>
        <position position="137"/>
    </location>
    <ligand>
        <name>Mn(2+)</name>
        <dbReference type="ChEBI" id="CHEBI:29035"/>
        <label>2</label>
    </ligand>
</feature>
<dbReference type="Gene3D" id="3.30.70.360">
    <property type="match status" value="1"/>
</dbReference>
<dbReference type="InterPro" id="IPR017439">
    <property type="entry name" value="Amidohydrolase"/>
</dbReference>
<dbReference type="GO" id="GO:0019877">
    <property type="term" value="P:diaminopimelate biosynthetic process"/>
    <property type="evidence" value="ECO:0007669"/>
    <property type="project" value="UniProtKB-ARBA"/>
</dbReference>
<evidence type="ECO:0000256" key="2">
    <source>
        <dbReference type="PIRSR" id="PIRSR005962-1"/>
    </source>
</evidence>
<dbReference type="InterPro" id="IPR002933">
    <property type="entry name" value="Peptidase_M20"/>
</dbReference>
<keyword evidence="2" id="KW-0479">Metal-binding</keyword>
<evidence type="ECO:0000313" key="5">
    <source>
        <dbReference type="Proteomes" id="UP000243819"/>
    </source>
</evidence>
<evidence type="ECO:0000256" key="1">
    <source>
        <dbReference type="ARBA" id="ARBA00022801"/>
    </source>
</evidence>
<dbReference type="Gene3D" id="3.40.630.10">
    <property type="entry name" value="Zn peptidases"/>
    <property type="match status" value="1"/>
</dbReference>